<gene>
    <name evidence="8" type="ORF">OW729_00050</name>
</gene>
<accession>A0ABT4D6Z5</accession>
<reference evidence="8" key="1">
    <citation type="submission" date="2022-12" db="EMBL/GenBank/DDBJ databases">
        <title>Clostridium sp. nov., isolated from industrial wastewater.</title>
        <authorList>
            <person name="Jiayan W."/>
        </authorList>
    </citation>
    <scope>NUCLEOTIDE SEQUENCE</scope>
    <source>
        <strain evidence="8">ZC22-4</strain>
    </source>
</reference>
<evidence type="ECO:0000259" key="7">
    <source>
        <dbReference type="Pfam" id="PF09335"/>
    </source>
</evidence>
<keyword evidence="2 6" id="KW-1003">Cell membrane</keyword>
<protein>
    <recommendedName>
        <fullName evidence="6">TVP38/TMEM64 family membrane protein</fullName>
    </recommendedName>
</protein>
<dbReference type="PANTHER" id="PTHR12677:SF59">
    <property type="entry name" value="GOLGI APPARATUS MEMBRANE PROTEIN TVP38-RELATED"/>
    <property type="match status" value="1"/>
</dbReference>
<evidence type="ECO:0000256" key="5">
    <source>
        <dbReference type="ARBA" id="ARBA00023136"/>
    </source>
</evidence>
<organism evidence="8 9">
    <name type="scientific">Clostridium brassicae</name>
    <dbReference type="NCBI Taxonomy" id="2999072"/>
    <lineage>
        <taxon>Bacteria</taxon>
        <taxon>Bacillati</taxon>
        <taxon>Bacillota</taxon>
        <taxon>Clostridia</taxon>
        <taxon>Eubacteriales</taxon>
        <taxon>Clostridiaceae</taxon>
        <taxon>Clostridium</taxon>
    </lineage>
</organism>
<feature type="transmembrane region" description="Helical" evidence="6">
    <location>
        <begin position="12"/>
        <end position="33"/>
    </location>
</feature>
<dbReference type="Proteomes" id="UP001144612">
    <property type="component" value="Unassembled WGS sequence"/>
</dbReference>
<comment type="caution">
    <text evidence="8">The sequence shown here is derived from an EMBL/GenBank/DDBJ whole genome shotgun (WGS) entry which is preliminary data.</text>
</comment>
<evidence type="ECO:0000313" key="8">
    <source>
        <dbReference type="EMBL" id="MCY6957006.1"/>
    </source>
</evidence>
<feature type="transmembrane region" description="Helical" evidence="6">
    <location>
        <begin position="142"/>
        <end position="161"/>
    </location>
</feature>
<comment type="similarity">
    <text evidence="6">Belongs to the TVP38/TMEM64 family.</text>
</comment>
<dbReference type="Pfam" id="PF09335">
    <property type="entry name" value="VTT_dom"/>
    <property type="match status" value="1"/>
</dbReference>
<dbReference type="RefSeq" id="WP_268059368.1">
    <property type="nucleotide sequence ID" value="NZ_JAPQFJ010000001.1"/>
</dbReference>
<feature type="domain" description="VTT" evidence="7">
    <location>
        <begin position="74"/>
        <end position="192"/>
    </location>
</feature>
<keyword evidence="3 6" id="KW-0812">Transmembrane</keyword>
<evidence type="ECO:0000256" key="2">
    <source>
        <dbReference type="ARBA" id="ARBA00022475"/>
    </source>
</evidence>
<feature type="transmembrane region" description="Helical" evidence="6">
    <location>
        <begin position="86"/>
        <end position="111"/>
    </location>
</feature>
<name>A0ABT4D6Z5_9CLOT</name>
<evidence type="ECO:0000313" key="9">
    <source>
        <dbReference type="Proteomes" id="UP001144612"/>
    </source>
</evidence>
<feature type="transmembrane region" description="Helical" evidence="6">
    <location>
        <begin position="198"/>
        <end position="218"/>
    </location>
</feature>
<dbReference type="InterPro" id="IPR015414">
    <property type="entry name" value="TMEM64"/>
</dbReference>
<evidence type="ECO:0000256" key="4">
    <source>
        <dbReference type="ARBA" id="ARBA00022989"/>
    </source>
</evidence>
<dbReference type="EMBL" id="JAPQFJ010000001">
    <property type="protein sequence ID" value="MCY6957006.1"/>
    <property type="molecule type" value="Genomic_DNA"/>
</dbReference>
<sequence length="234" mass="26274">MLKTIKDKILKYKGYIILILILIFFAISGYEYYYKYFSISKDPEKLKNYIMSYGQYGVFVFFALQVIQVVAFFIPGEIVQIAGGYVFGTVLGSIISFAGITTGSILVYLIANKFGKPFVRKIVSENKFNFIEKILEAGSKKIIIFLLYLLPGLPKDIFGYICGVSDISLKDFAIYSSIGRIPGIFISAYFGAKIFTGNMPLLIFIAVTMSALFILGLLKGDAIIKRLMAHRKKE</sequence>
<dbReference type="PANTHER" id="PTHR12677">
    <property type="entry name" value="GOLGI APPARATUS MEMBRANE PROTEIN TVP38-RELATED"/>
    <property type="match status" value="1"/>
</dbReference>
<evidence type="ECO:0000256" key="6">
    <source>
        <dbReference type="RuleBase" id="RU366058"/>
    </source>
</evidence>
<keyword evidence="4 6" id="KW-1133">Transmembrane helix</keyword>
<dbReference type="InterPro" id="IPR032816">
    <property type="entry name" value="VTT_dom"/>
</dbReference>
<evidence type="ECO:0000256" key="1">
    <source>
        <dbReference type="ARBA" id="ARBA00004651"/>
    </source>
</evidence>
<keyword evidence="9" id="KW-1185">Reference proteome</keyword>
<keyword evidence="5 6" id="KW-0472">Membrane</keyword>
<evidence type="ECO:0000256" key="3">
    <source>
        <dbReference type="ARBA" id="ARBA00022692"/>
    </source>
</evidence>
<feature type="transmembrane region" description="Helical" evidence="6">
    <location>
        <begin position="53"/>
        <end position="74"/>
    </location>
</feature>
<comment type="subcellular location">
    <subcellularLocation>
        <location evidence="1 6">Cell membrane</location>
        <topology evidence="1 6">Multi-pass membrane protein</topology>
    </subcellularLocation>
</comment>
<proteinExistence type="inferred from homology"/>